<dbReference type="InterPro" id="IPR013611">
    <property type="entry name" value="Transp-assoc_OB_typ2"/>
</dbReference>
<evidence type="ECO:0000259" key="4">
    <source>
        <dbReference type="PROSITE" id="PS50893"/>
    </source>
</evidence>
<evidence type="ECO:0000256" key="1">
    <source>
        <dbReference type="ARBA" id="ARBA00022448"/>
    </source>
</evidence>
<gene>
    <name evidence="5" type="primary">fbpC</name>
    <name evidence="5" type="ORF">SPIROBIBN47_350026</name>
</gene>
<sequence>MSVRDFSARSSNVTLIHLTKKFRSLDGSGEIVAVNDVNLEIQAGELVTILGPSGCGKTTTLRMIAGFEYPTSGSILIGGRDVAMIPPNKRGLSMVFQSYALFPHLSIYENVAYGLRVQKLPAQEIRERTERALELMQLTTMARRFPSQVSGGQQQRIALARAIVIEPSVLLFDEPLSNLDAKLREYMRDELRKLQKRLGITSLYVTHDQSEAMAISDRIVIMKDGCIQQVGTPREIYAYPHSKFVADFMGKANFINVNVLGMEGETVGLGGREGAGSSEISAAAERAARIEIEGRQFVVPRPGAVAPKAGKALLVVRPETLKLVPLGESASEADLSAGSARGSPGISALKGRIDRFTYFGNIARYEVSTENAPLLIESYNPGASQILEEGAAVGIVIDFESARLLPADEQEHRA</sequence>
<evidence type="ECO:0000313" key="5">
    <source>
        <dbReference type="EMBL" id="SLM14681.1"/>
    </source>
</evidence>
<evidence type="ECO:0000256" key="3">
    <source>
        <dbReference type="ARBA" id="ARBA00022840"/>
    </source>
</evidence>
<dbReference type="Pfam" id="PF00005">
    <property type="entry name" value="ABC_tran"/>
    <property type="match status" value="1"/>
</dbReference>
<dbReference type="Pfam" id="PF08402">
    <property type="entry name" value="TOBE_2"/>
    <property type="match status" value="1"/>
</dbReference>
<dbReference type="Gene3D" id="2.40.50.100">
    <property type="match status" value="1"/>
</dbReference>
<protein>
    <submittedName>
        <fullName evidence="5">Fe(3+) ions import ATP-binding protein FbpC</fullName>
        <ecNumber evidence="5">3.6.3.30</ecNumber>
    </submittedName>
</protein>
<dbReference type="PANTHER" id="PTHR42781:SF4">
    <property type="entry name" value="SPERMIDINE_PUTRESCINE IMPORT ATP-BINDING PROTEIN POTA"/>
    <property type="match status" value="1"/>
</dbReference>
<dbReference type="AlphaFoldDB" id="A0A3P3XLJ6"/>
<dbReference type="InterPro" id="IPR050093">
    <property type="entry name" value="ABC_SmlMolc_Importer"/>
</dbReference>
<keyword evidence="1" id="KW-0813">Transport</keyword>
<dbReference type="Gene3D" id="3.40.50.300">
    <property type="entry name" value="P-loop containing nucleotide triphosphate hydrolases"/>
    <property type="match status" value="1"/>
</dbReference>
<evidence type="ECO:0000256" key="2">
    <source>
        <dbReference type="ARBA" id="ARBA00022741"/>
    </source>
</evidence>
<dbReference type="SUPFAM" id="SSF52540">
    <property type="entry name" value="P-loop containing nucleoside triphosphate hydrolases"/>
    <property type="match status" value="1"/>
</dbReference>
<dbReference type="PROSITE" id="PS00211">
    <property type="entry name" value="ABC_TRANSPORTER_1"/>
    <property type="match status" value="1"/>
</dbReference>
<dbReference type="GO" id="GO:0005524">
    <property type="term" value="F:ATP binding"/>
    <property type="evidence" value="ECO:0007669"/>
    <property type="project" value="UniProtKB-KW"/>
</dbReference>
<dbReference type="InterPro" id="IPR027417">
    <property type="entry name" value="P-loop_NTPase"/>
</dbReference>
<dbReference type="FunFam" id="3.40.50.300:FF:000042">
    <property type="entry name" value="Maltose/maltodextrin ABC transporter, ATP-binding protein"/>
    <property type="match status" value="1"/>
</dbReference>
<keyword evidence="5" id="KW-0378">Hydrolase</keyword>
<dbReference type="SMART" id="SM00382">
    <property type="entry name" value="AAA"/>
    <property type="match status" value="1"/>
</dbReference>
<keyword evidence="3 5" id="KW-0067">ATP-binding</keyword>
<dbReference type="InterPro" id="IPR017871">
    <property type="entry name" value="ABC_transporter-like_CS"/>
</dbReference>
<name>A0A3P3XLJ6_9SPIR</name>
<proteinExistence type="predicted"/>
<feature type="domain" description="ABC transporter" evidence="4">
    <location>
        <begin position="13"/>
        <end position="249"/>
    </location>
</feature>
<dbReference type="InterPro" id="IPR003593">
    <property type="entry name" value="AAA+_ATPase"/>
</dbReference>
<dbReference type="InterPro" id="IPR008995">
    <property type="entry name" value="Mo/tungstate-bd_C_term_dom"/>
</dbReference>
<dbReference type="GO" id="GO:0016887">
    <property type="term" value="F:ATP hydrolysis activity"/>
    <property type="evidence" value="ECO:0007669"/>
    <property type="project" value="InterPro"/>
</dbReference>
<dbReference type="PANTHER" id="PTHR42781">
    <property type="entry name" value="SPERMIDINE/PUTRESCINE IMPORT ATP-BINDING PROTEIN POTA"/>
    <property type="match status" value="1"/>
</dbReference>
<dbReference type="SUPFAM" id="SSF50331">
    <property type="entry name" value="MOP-like"/>
    <property type="match status" value="1"/>
</dbReference>
<accession>A0A3P3XLJ6</accession>
<dbReference type="EC" id="3.6.3.30" evidence="5"/>
<reference evidence="5" key="1">
    <citation type="submission" date="2017-02" db="EMBL/GenBank/DDBJ databases">
        <authorList>
            <person name="Regsiter A."/>
            <person name="William W."/>
        </authorList>
    </citation>
    <scope>NUCLEOTIDE SEQUENCE</scope>
    <source>
        <strain evidence="5">Bib</strain>
    </source>
</reference>
<dbReference type="GO" id="GO:0140359">
    <property type="term" value="F:ABC-type transporter activity"/>
    <property type="evidence" value="ECO:0007669"/>
    <property type="project" value="UniProtKB-ARBA"/>
</dbReference>
<dbReference type="InterPro" id="IPR003439">
    <property type="entry name" value="ABC_transporter-like_ATP-bd"/>
</dbReference>
<dbReference type="GO" id="GO:0043190">
    <property type="term" value="C:ATP-binding cassette (ABC) transporter complex"/>
    <property type="evidence" value="ECO:0007669"/>
    <property type="project" value="InterPro"/>
</dbReference>
<organism evidence="5">
    <name type="scientific">uncultured spirochete</name>
    <dbReference type="NCBI Taxonomy" id="156406"/>
    <lineage>
        <taxon>Bacteria</taxon>
        <taxon>Pseudomonadati</taxon>
        <taxon>Spirochaetota</taxon>
        <taxon>Spirochaetia</taxon>
        <taxon>Spirochaetales</taxon>
        <taxon>environmental samples</taxon>
    </lineage>
</organism>
<dbReference type="PROSITE" id="PS50893">
    <property type="entry name" value="ABC_TRANSPORTER_2"/>
    <property type="match status" value="1"/>
</dbReference>
<keyword evidence="2" id="KW-0547">Nucleotide-binding</keyword>
<dbReference type="EMBL" id="FWDM01000029">
    <property type="protein sequence ID" value="SLM14681.1"/>
    <property type="molecule type" value="Genomic_DNA"/>
</dbReference>